<keyword evidence="3" id="KW-1185">Reference proteome</keyword>
<reference evidence="2 3" key="1">
    <citation type="submission" date="2014-03" db="EMBL/GenBank/DDBJ databases">
        <title>Draft Genome Sequences of Four Burkholderia Strains.</title>
        <authorList>
            <person name="Liu X.Y."/>
            <person name="Li C.X."/>
            <person name="Xu J.H."/>
        </authorList>
    </citation>
    <scope>NUCLEOTIDE SEQUENCE [LARGE SCALE GENOMIC DNA]</scope>
    <source>
        <strain evidence="2 3">OP-1</strain>
    </source>
</reference>
<accession>A0A656QRQ4</accession>
<protein>
    <submittedName>
        <fullName evidence="2">Uncharacterized protein</fullName>
    </submittedName>
</protein>
<evidence type="ECO:0000313" key="3">
    <source>
        <dbReference type="Proteomes" id="UP000027451"/>
    </source>
</evidence>
<gene>
    <name evidence="2" type="ORF">BG60_14005</name>
</gene>
<dbReference type="Proteomes" id="UP000027451">
    <property type="component" value="Unassembled WGS sequence"/>
</dbReference>
<sequence length="147" mass="16044">MCAARRRSPRRSMPKPGKAVRNAWPRPSAARISASPQRNCREGRRSATGALSTNFLVRIEVAFDGRVNAAVLGGTFGHDAGHADGGRSRDEYQGDHRDSKGQFHGIPGKRVARSEGGRIRKRARAESGLKQFVGLGLTCVLRCFFEV</sequence>
<comment type="caution">
    <text evidence="2">The sequence shown here is derived from an EMBL/GenBank/DDBJ whole genome shotgun (WGS) entry which is preliminary data.</text>
</comment>
<organism evidence="2 3">
    <name type="scientific">Caballeronia zhejiangensis</name>
    <dbReference type="NCBI Taxonomy" id="871203"/>
    <lineage>
        <taxon>Bacteria</taxon>
        <taxon>Pseudomonadati</taxon>
        <taxon>Pseudomonadota</taxon>
        <taxon>Betaproteobacteria</taxon>
        <taxon>Burkholderiales</taxon>
        <taxon>Burkholderiaceae</taxon>
        <taxon>Caballeronia</taxon>
    </lineage>
</organism>
<name>A0A656QRQ4_9BURK</name>
<proteinExistence type="predicted"/>
<dbReference type="EMBL" id="JFHD01000002">
    <property type="protein sequence ID" value="KDR33172.1"/>
    <property type="molecule type" value="Genomic_DNA"/>
</dbReference>
<feature type="region of interest" description="Disordered" evidence="1">
    <location>
        <begin position="74"/>
        <end position="119"/>
    </location>
</feature>
<feature type="region of interest" description="Disordered" evidence="1">
    <location>
        <begin position="1"/>
        <end position="46"/>
    </location>
</feature>
<feature type="compositionally biased region" description="Basic and acidic residues" evidence="1">
    <location>
        <begin position="79"/>
        <end position="101"/>
    </location>
</feature>
<dbReference type="AlphaFoldDB" id="A0A656QRQ4"/>
<evidence type="ECO:0000313" key="2">
    <source>
        <dbReference type="EMBL" id="KDR33172.1"/>
    </source>
</evidence>
<feature type="compositionally biased region" description="Basic residues" evidence="1">
    <location>
        <begin position="1"/>
        <end position="13"/>
    </location>
</feature>
<evidence type="ECO:0000256" key="1">
    <source>
        <dbReference type="SAM" id="MobiDB-lite"/>
    </source>
</evidence>